<organism evidence="8 9">
    <name type="scientific">Paraclostridium ghonii</name>
    <dbReference type="NCBI Taxonomy" id="29358"/>
    <lineage>
        <taxon>Bacteria</taxon>
        <taxon>Bacillati</taxon>
        <taxon>Bacillota</taxon>
        <taxon>Clostridia</taxon>
        <taxon>Peptostreptococcales</taxon>
        <taxon>Peptostreptococcaceae</taxon>
        <taxon>Paraclostridium</taxon>
    </lineage>
</organism>
<evidence type="ECO:0000256" key="2">
    <source>
        <dbReference type="ARBA" id="ARBA00022692"/>
    </source>
</evidence>
<dbReference type="InterPro" id="IPR003675">
    <property type="entry name" value="Rce1/LyrA-like_dom"/>
</dbReference>
<feature type="transmembrane region" description="Helical" evidence="5">
    <location>
        <begin position="655"/>
        <end position="675"/>
    </location>
</feature>
<keyword evidence="4 5" id="KW-0472">Membrane</keyword>
<feature type="transmembrane region" description="Helical" evidence="5">
    <location>
        <begin position="537"/>
        <end position="560"/>
    </location>
</feature>
<evidence type="ECO:0000256" key="4">
    <source>
        <dbReference type="ARBA" id="ARBA00023136"/>
    </source>
</evidence>
<dbReference type="NCBIfam" id="NF041647">
    <property type="entry name" value="ABC_perm_CPBP"/>
    <property type="match status" value="1"/>
</dbReference>
<dbReference type="EMBL" id="JAUSWG010000003">
    <property type="protein sequence ID" value="MDQ0555758.1"/>
    <property type="molecule type" value="Genomic_DNA"/>
</dbReference>
<keyword evidence="9" id="KW-1185">Reference proteome</keyword>
<feature type="transmembrane region" description="Helical" evidence="5">
    <location>
        <begin position="240"/>
        <end position="266"/>
    </location>
</feature>
<reference evidence="8 9" key="1">
    <citation type="submission" date="2023-07" db="EMBL/GenBank/DDBJ databases">
        <title>Genomic Encyclopedia of Type Strains, Phase IV (KMG-IV): sequencing the most valuable type-strain genomes for metagenomic binning, comparative biology and taxonomic classification.</title>
        <authorList>
            <person name="Goeker M."/>
        </authorList>
    </citation>
    <scope>NUCLEOTIDE SEQUENCE [LARGE SCALE GENOMIC DNA]</scope>
    <source>
        <strain evidence="8 9">DSM 15049</strain>
    </source>
</reference>
<comment type="subcellular location">
    <subcellularLocation>
        <location evidence="1">Membrane</location>
        <topology evidence="1">Multi-pass membrane protein</topology>
    </subcellularLocation>
</comment>
<feature type="domain" description="CAAX prenyl protease 2/Lysostaphin resistance protein A-like" evidence="6">
    <location>
        <begin position="537"/>
        <end position="626"/>
    </location>
</feature>
<feature type="transmembrane region" description="Helical" evidence="5">
    <location>
        <begin position="192"/>
        <end position="210"/>
    </location>
</feature>
<dbReference type="RefSeq" id="WP_307503624.1">
    <property type="nucleotide sequence ID" value="NZ_BAAACE010000028.1"/>
</dbReference>
<evidence type="ECO:0000256" key="5">
    <source>
        <dbReference type="SAM" id="Phobius"/>
    </source>
</evidence>
<dbReference type="PANTHER" id="PTHR43471:SF3">
    <property type="entry name" value="ABC TRANSPORTER PERMEASE PROTEIN NATB"/>
    <property type="match status" value="1"/>
</dbReference>
<feature type="transmembrane region" description="Helical" evidence="5">
    <location>
        <begin position="495"/>
        <end position="517"/>
    </location>
</feature>
<feature type="transmembrane region" description="Helical" evidence="5">
    <location>
        <begin position="286"/>
        <end position="311"/>
    </location>
</feature>
<feature type="transmembrane region" description="Helical" evidence="5">
    <location>
        <begin position="425"/>
        <end position="447"/>
    </location>
</feature>
<protein>
    <submittedName>
        <fullName evidence="8">Sodium transport system permease protein</fullName>
    </submittedName>
</protein>
<accession>A0ABU0MYT1</accession>
<sequence>MRSKIVKQIFKKEVLDILRDKKTIFMMIILPIILYPIMMVGITQIMSMSMNSMEKENINIAFSQNPDKTLMSVINKTNEERKKDSSEIGQIELKTTNDYKKDLKDGNIDAYIKVSDKNEVSEFKIYIYSSKDSSIMGQEEVEKVLNIYKKELVENKVKESGLDVKSTLEPIDYQTVDVAKNEEVAGNLLGRVLPFVLIMGLLVGATYPAIDVMAGEKERGTLETLFTLPITNLELVMGKYLAVSLCAVSSAILNVLSVVITMSFLLATQGMASEMGTININYSQMILPGIITLICVCLFAMVVSAVSMCVCSLAKSFKDAQNYITPITFLVIIPSYISMIPTIELDGFTATIPVVNISLLIKSVLTFNSNISLIALVLVSNLVFVIISVLILSKMFNSEEILFGSSKNFALLEKRSNIKRGTMPSVADGVTLYAIGVVLLIYVGGLIQLKFGTAGIVGTQIMIIGLPLIFAWYIKSDFKNIFSIKVPKIHHVLGGIILWAGVFIVMNLTSQLLLYLFPQNMKVVEGLNEALKVDDSILLNLLFIAAMPAICEEMFFRGFVFKSFTQSKEKKAQIWGVIFTGMLFGFMHIDFIRVIPTSILGIALAYSVYKSKSIFIPMMMHFLNNSVAVFAMHIAGKNKDIENLNQTLNFGDLKMLMVTIIISLILIFIGVKLLCMNKSYKVKTSDEKELI</sequence>
<feature type="transmembrane region" description="Helical" evidence="5">
    <location>
        <begin position="572"/>
        <end position="588"/>
    </location>
</feature>
<proteinExistence type="predicted"/>
<dbReference type="Pfam" id="PF02517">
    <property type="entry name" value="Rce1-like"/>
    <property type="match status" value="1"/>
</dbReference>
<keyword evidence="3 5" id="KW-1133">Transmembrane helix</keyword>
<dbReference type="Proteomes" id="UP001232584">
    <property type="component" value="Unassembled WGS sequence"/>
</dbReference>
<dbReference type="PANTHER" id="PTHR43471">
    <property type="entry name" value="ABC TRANSPORTER PERMEASE"/>
    <property type="match status" value="1"/>
</dbReference>
<feature type="domain" description="ABC-2 type transporter transmembrane" evidence="7">
    <location>
        <begin position="21"/>
        <end position="391"/>
    </location>
</feature>
<feature type="transmembrane region" description="Helical" evidence="5">
    <location>
        <begin position="323"/>
        <end position="343"/>
    </location>
</feature>
<evidence type="ECO:0000313" key="8">
    <source>
        <dbReference type="EMBL" id="MDQ0555758.1"/>
    </source>
</evidence>
<feature type="transmembrane region" description="Helical" evidence="5">
    <location>
        <begin position="614"/>
        <end position="635"/>
    </location>
</feature>
<feature type="transmembrane region" description="Helical" evidence="5">
    <location>
        <begin position="24"/>
        <end position="46"/>
    </location>
</feature>
<evidence type="ECO:0000259" key="6">
    <source>
        <dbReference type="Pfam" id="PF02517"/>
    </source>
</evidence>
<gene>
    <name evidence="8" type="ORF">QOZ92_000871</name>
</gene>
<evidence type="ECO:0000259" key="7">
    <source>
        <dbReference type="Pfam" id="PF12698"/>
    </source>
</evidence>
<dbReference type="Pfam" id="PF12698">
    <property type="entry name" value="ABC2_membrane_3"/>
    <property type="match status" value="1"/>
</dbReference>
<evidence type="ECO:0000313" key="9">
    <source>
        <dbReference type="Proteomes" id="UP001232584"/>
    </source>
</evidence>
<evidence type="ECO:0000256" key="3">
    <source>
        <dbReference type="ARBA" id="ARBA00022989"/>
    </source>
</evidence>
<comment type="caution">
    <text evidence="8">The sequence shown here is derived from an EMBL/GenBank/DDBJ whole genome shotgun (WGS) entry which is preliminary data.</text>
</comment>
<feature type="transmembrane region" description="Helical" evidence="5">
    <location>
        <begin position="371"/>
        <end position="392"/>
    </location>
</feature>
<feature type="transmembrane region" description="Helical" evidence="5">
    <location>
        <begin position="594"/>
        <end position="609"/>
    </location>
</feature>
<keyword evidence="2 5" id="KW-0812">Transmembrane</keyword>
<feature type="transmembrane region" description="Helical" evidence="5">
    <location>
        <begin position="453"/>
        <end position="474"/>
    </location>
</feature>
<name>A0ABU0MYT1_9FIRM</name>
<evidence type="ECO:0000256" key="1">
    <source>
        <dbReference type="ARBA" id="ARBA00004141"/>
    </source>
</evidence>
<dbReference type="InterPro" id="IPR013525">
    <property type="entry name" value="ABC2_TM"/>
</dbReference>